<dbReference type="Gene3D" id="2.40.420.20">
    <property type="match status" value="1"/>
</dbReference>
<evidence type="ECO:0000256" key="1">
    <source>
        <dbReference type="ARBA" id="ARBA00009477"/>
    </source>
</evidence>
<keyword evidence="2" id="KW-0175">Coiled coil</keyword>
<dbReference type="PANTHER" id="PTHR30469">
    <property type="entry name" value="MULTIDRUG RESISTANCE PROTEIN MDTA"/>
    <property type="match status" value="1"/>
</dbReference>
<accession>A0ABW3K537</accession>
<evidence type="ECO:0000259" key="5">
    <source>
        <dbReference type="Pfam" id="PF25954"/>
    </source>
</evidence>
<dbReference type="NCBIfam" id="TIGR01730">
    <property type="entry name" value="RND_mfp"/>
    <property type="match status" value="1"/>
</dbReference>
<dbReference type="Gene3D" id="1.10.287.470">
    <property type="entry name" value="Helix hairpin bin"/>
    <property type="match status" value="1"/>
</dbReference>
<dbReference type="Gene3D" id="2.40.30.170">
    <property type="match status" value="1"/>
</dbReference>
<feature type="signal peptide" evidence="3">
    <location>
        <begin position="1"/>
        <end position="24"/>
    </location>
</feature>
<dbReference type="Pfam" id="PF25917">
    <property type="entry name" value="BSH_RND"/>
    <property type="match status" value="1"/>
</dbReference>
<evidence type="ECO:0000313" key="7">
    <source>
        <dbReference type="Proteomes" id="UP001597112"/>
    </source>
</evidence>
<dbReference type="Proteomes" id="UP001597112">
    <property type="component" value="Unassembled WGS sequence"/>
</dbReference>
<feature type="chain" id="PRO_5046754286" evidence="3">
    <location>
        <begin position="25"/>
        <end position="355"/>
    </location>
</feature>
<evidence type="ECO:0000256" key="2">
    <source>
        <dbReference type="SAM" id="Coils"/>
    </source>
</evidence>
<evidence type="ECO:0000259" key="4">
    <source>
        <dbReference type="Pfam" id="PF25917"/>
    </source>
</evidence>
<dbReference type="RefSeq" id="WP_377581021.1">
    <property type="nucleotide sequence ID" value="NZ_JBHTKA010000007.1"/>
</dbReference>
<keyword evidence="7" id="KW-1185">Reference proteome</keyword>
<evidence type="ECO:0000313" key="6">
    <source>
        <dbReference type="EMBL" id="MFD1001365.1"/>
    </source>
</evidence>
<organism evidence="6 7">
    <name type="scientific">Ohtaekwangia kribbensis</name>
    <dbReference type="NCBI Taxonomy" id="688913"/>
    <lineage>
        <taxon>Bacteria</taxon>
        <taxon>Pseudomonadati</taxon>
        <taxon>Bacteroidota</taxon>
        <taxon>Cytophagia</taxon>
        <taxon>Cytophagales</taxon>
        <taxon>Fulvivirgaceae</taxon>
        <taxon>Ohtaekwangia</taxon>
    </lineage>
</organism>
<dbReference type="SUPFAM" id="SSF111369">
    <property type="entry name" value="HlyD-like secretion proteins"/>
    <property type="match status" value="1"/>
</dbReference>
<dbReference type="Gene3D" id="2.40.50.100">
    <property type="match status" value="1"/>
</dbReference>
<gene>
    <name evidence="6" type="ORF">ACFQ21_18705</name>
</gene>
<dbReference type="InterPro" id="IPR058625">
    <property type="entry name" value="MdtA-like_BSH"/>
</dbReference>
<feature type="coiled-coil region" evidence="2">
    <location>
        <begin position="102"/>
        <end position="160"/>
    </location>
</feature>
<comment type="caution">
    <text evidence="6">The sequence shown here is derived from an EMBL/GenBank/DDBJ whole genome shotgun (WGS) entry which is preliminary data.</text>
</comment>
<protein>
    <submittedName>
        <fullName evidence="6">Efflux RND transporter periplasmic adaptor subunit</fullName>
    </submittedName>
</protein>
<comment type="similarity">
    <text evidence="1">Belongs to the membrane fusion protein (MFP) (TC 8.A.1) family.</text>
</comment>
<proteinExistence type="inferred from homology"/>
<dbReference type="InterPro" id="IPR058792">
    <property type="entry name" value="Beta-barrel_RND_2"/>
</dbReference>
<sequence>MKNFTKHFSITVLVITLLMLVLQACTDSKGKETAIPSATEPIPVKVMSLQKSSDTRVIHTSGQVTTDDETVLAFKIGGVINTVLVKEGDKVKKGQLLATLNLTEINAQVAQAQHNYEKAQRDFKRITNLYRDSVATLEQLQNTETALAVAKEQLQAATFNRSFAQIHAPESGYVLRKFVNAGQVVSIGDPILVTNGAATGNWILKVNVSDKQWSAVSLHDKAEVHIDAFADKTFEGEVTRKSETSDALTGTFTMELQLKNNGARLATGMFGSAVVTTGNTLTSWSVPYEAVLDANDNEGFVFITSDRKTARKQPVLIESFNGTTIRISKGLEDAEALIVSGSAYLTDRSPITILK</sequence>
<name>A0ABW3K537_9BACT</name>
<dbReference type="PROSITE" id="PS51257">
    <property type="entry name" value="PROKAR_LIPOPROTEIN"/>
    <property type="match status" value="1"/>
</dbReference>
<keyword evidence="3" id="KW-0732">Signal</keyword>
<dbReference type="EMBL" id="JBHTKA010000007">
    <property type="protein sequence ID" value="MFD1001365.1"/>
    <property type="molecule type" value="Genomic_DNA"/>
</dbReference>
<dbReference type="PANTHER" id="PTHR30469:SF15">
    <property type="entry name" value="HLYD FAMILY OF SECRETION PROTEINS"/>
    <property type="match status" value="1"/>
</dbReference>
<reference evidence="7" key="1">
    <citation type="journal article" date="2019" name="Int. J. Syst. Evol. Microbiol.">
        <title>The Global Catalogue of Microorganisms (GCM) 10K type strain sequencing project: providing services to taxonomists for standard genome sequencing and annotation.</title>
        <authorList>
            <consortium name="The Broad Institute Genomics Platform"/>
            <consortium name="The Broad Institute Genome Sequencing Center for Infectious Disease"/>
            <person name="Wu L."/>
            <person name="Ma J."/>
        </authorList>
    </citation>
    <scope>NUCLEOTIDE SEQUENCE [LARGE SCALE GENOMIC DNA]</scope>
    <source>
        <strain evidence="7">CCUG 58938</strain>
    </source>
</reference>
<dbReference type="Pfam" id="PF25954">
    <property type="entry name" value="Beta-barrel_RND_2"/>
    <property type="match status" value="1"/>
</dbReference>
<feature type="domain" description="Multidrug resistance protein MdtA-like barrel-sandwich hybrid" evidence="4">
    <location>
        <begin position="75"/>
        <end position="190"/>
    </location>
</feature>
<dbReference type="InterPro" id="IPR006143">
    <property type="entry name" value="RND_pump_MFP"/>
</dbReference>
<feature type="domain" description="CusB-like beta-barrel" evidence="5">
    <location>
        <begin position="204"/>
        <end position="275"/>
    </location>
</feature>
<evidence type="ECO:0000256" key="3">
    <source>
        <dbReference type="SAM" id="SignalP"/>
    </source>
</evidence>